<sequence length="138" mass="14485">MEPLLQFKSHIAGKNATVAIFPDRVEWSRKGWIGTGTKAGLAVMTMGMSLAATGIRRHEDGEIIPISSISHVAKRRGKGLNTVVVLTTSGGDVAMRVHHGDADRVIDTILRLQRGEMVAPAAPAPTAGPGILEVASVG</sequence>
<feature type="non-terminal residue" evidence="1">
    <location>
        <position position="138"/>
    </location>
</feature>
<comment type="caution">
    <text evidence="1">The sequence shown here is derived from an EMBL/GenBank/DDBJ whole genome shotgun (WGS) entry which is preliminary data.</text>
</comment>
<evidence type="ECO:0008006" key="3">
    <source>
        <dbReference type="Google" id="ProtNLM"/>
    </source>
</evidence>
<dbReference type="EMBL" id="MSGO01000005">
    <property type="protein sequence ID" value="OLL15895.1"/>
    <property type="molecule type" value="Genomic_DNA"/>
</dbReference>
<name>A0A1Q8I472_9ACTO</name>
<evidence type="ECO:0000313" key="2">
    <source>
        <dbReference type="Proteomes" id="UP000185736"/>
    </source>
</evidence>
<dbReference type="AlphaFoldDB" id="A0A1Q8I472"/>
<accession>A0A1Q8I472</accession>
<dbReference type="RefSeq" id="WP_143222651.1">
    <property type="nucleotide sequence ID" value="NZ_MSGO01000005.1"/>
</dbReference>
<protein>
    <recommendedName>
        <fullName evidence="3">PH domain-containing protein</fullName>
    </recommendedName>
</protein>
<reference evidence="1 2" key="1">
    <citation type="submission" date="2016-12" db="EMBL/GenBank/DDBJ databases">
        <title>Genomic comparison of strains in the 'Actinomyces naeslundii' group.</title>
        <authorList>
            <person name="Mughal S.R."/>
            <person name="Do T."/>
            <person name="Gilbert S.C."/>
            <person name="Witherden E.A."/>
            <person name="Didelot X."/>
            <person name="Beighton D."/>
        </authorList>
    </citation>
    <scope>NUCLEOTIDE SEQUENCE [LARGE SCALE GENOMIC DNA]</scope>
    <source>
        <strain evidence="1 2">S64C</strain>
    </source>
</reference>
<organism evidence="1 2">
    <name type="scientific">Actinomyces oris</name>
    <dbReference type="NCBI Taxonomy" id="544580"/>
    <lineage>
        <taxon>Bacteria</taxon>
        <taxon>Bacillati</taxon>
        <taxon>Actinomycetota</taxon>
        <taxon>Actinomycetes</taxon>
        <taxon>Actinomycetales</taxon>
        <taxon>Actinomycetaceae</taxon>
        <taxon>Actinomyces</taxon>
    </lineage>
</organism>
<gene>
    <name evidence="1" type="ORF">BKH32_01445</name>
</gene>
<evidence type="ECO:0000313" key="1">
    <source>
        <dbReference type="EMBL" id="OLL15895.1"/>
    </source>
</evidence>
<proteinExistence type="predicted"/>
<dbReference type="Proteomes" id="UP000185736">
    <property type="component" value="Unassembled WGS sequence"/>
</dbReference>